<dbReference type="GO" id="GO:0000287">
    <property type="term" value="F:magnesium ion binding"/>
    <property type="evidence" value="ECO:0007669"/>
    <property type="project" value="TreeGrafter"/>
</dbReference>
<dbReference type="AlphaFoldDB" id="A0A9P0BE14"/>
<evidence type="ECO:0000256" key="5">
    <source>
        <dbReference type="ARBA" id="ARBA00015196"/>
    </source>
</evidence>
<keyword evidence="14" id="KW-1185">Reference proteome</keyword>
<comment type="cofactor">
    <cofactor evidence="1">
        <name>Mg(2+)</name>
        <dbReference type="ChEBI" id="CHEBI:18420"/>
    </cofactor>
</comment>
<dbReference type="GO" id="GO:0036424">
    <property type="term" value="F:L-phosphoserine phosphatase activity"/>
    <property type="evidence" value="ECO:0007669"/>
    <property type="project" value="InterPro"/>
</dbReference>
<evidence type="ECO:0000256" key="2">
    <source>
        <dbReference type="ARBA" id="ARBA00005135"/>
    </source>
</evidence>
<gene>
    <name evidence="13" type="ORF">MELIAE_LOCUS10960</name>
</gene>
<dbReference type="InterPro" id="IPR023214">
    <property type="entry name" value="HAD_sf"/>
</dbReference>
<dbReference type="FunFam" id="3.40.50.1000:FF:000077">
    <property type="entry name" value="Phosphoserine phosphatase, chloroplastic"/>
    <property type="match status" value="1"/>
</dbReference>
<keyword evidence="10" id="KW-0718">Serine biosynthesis</keyword>
<organism evidence="13 14">
    <name type="scientific">Brassicogethes aeneus</name>
    <name type="common">Rape pollen beetle</name>
    <name type="synonym">Meligethes aeneus</name>
    <dbReference type="NCBI Taxonomy" id="1431903"/>
    <lineage>
        <taxon>Eukaryota</taxon>
        <taxon>Metazoa</taxon>
        <taxon>Ecdysozoa</taxon>
        <taxon>Arthropoda</taxon>
        <taxon>Hexapoda</taxon>
        <taxon>Insecta</taxon>
        <taxon>Pterygota</taxon>
        <taxon>Neoptera</taxon>
        <taxon>Endopterygota</taxon>
        <taxon>Coleoptera</taxon>
        <taxon>Polyphaga</taxon>
        <taxon>Cucujiformia</taxon>
        <taxon>Nitidulidae</taxon>
        <taxon>Meligethinae</taxon>
        <taxon>Brassicogethes</taxon>
    </lineage>
</organism>
<evidence type="ECO:0000256" key="12">
    <source>
        <dbReference type="PIRSR" id="PIRSR604469-1"/>
    </source>
</evidence>
<keyword evidence="9" id="KW-0460">Magnesium</keyword>
<dbReference type="InterPro" id="IPR050582">
    <property type="entry name" value="HAD-like_SerB"/>
</dbReference>
<dbReference type="GO" id="GO:0005737">
    <property type="term" value="C:cytoplasm"/>
    <property type="evidence" value="ECO:0007669"/>
    <property type="project" value="TreeGrafter"/>
</dbReference>
<evidence type="ECO:0000256" key="4">
    <source>
        <dbReference type="ARBA" id="ARBA00012640"/>
    </source>
</evidence>
<dbReference type="Proteomes" id="UP001154078">
    <property type="component" value="Chromosome 7"/>
</dbReference>
<feature type="active site" description="Nucleophile" evidence="12">
    <location>
        <position position="20"/>
    </location>
</feature>
<evidence type="ECO:0000256" key="7">
    <source>
        <dbReference type="ARBA" id="ARBA00022723"/>
    </source>
</evidence>
<dbReference type="Gene3D" id="3.40.50.1000">
    <property type="entry name" value="HAD superfamily/HAD-like"/>
    <property type="match status" value="1"/>
</dbReference>
<evidence type="ECO:0000313" key="13">
    <source>
        <dbReference type="EMBL" id="CAH0561426.1"/>
    </source>
</evidence>
<keyword evidence="7" id="KW-0479">Metal-binding</keyword>
<dbReference type="Pfam" id="PF00702">
    <property type="entry name" value="Hydrolase"/>
    <property type="match status" value="1"/>
</dbReference>
<name>A0A9P0BE14_BRAAE</name>
<dbReference type="PANTHER" id="PTHR43344">
    <property type="entry name" value="PHOSPHOSERINE PHOSPHATASE"/>
    <property type="match status" value="1"/>
</dbReference>
<sequence>MAAQVQNILKNADCVCFDVDSTVIKEEGIDELAKFCNKGTEVANLTAKAMTGSMTFQEALKLRLDIIKPSLTQVKDFIRTQPPTLTPGVKKLVDLLHGKNIPVYLISGGFKCIIAPIAAQLKIPYENIFANRLTFYFTGEHAGFDENEPTSRTGGKAVVVNHLKQTHNYQNVILIGDGATDLEASPPADGFIGYGGNVIRQAVKSKAKWYVTDFNEVIDVINS</sequence>
<dbReference type="OrthoDB" id="27226at2759"/>
<feature type="active site" description="Nucleophile" evidence="12">
    <location>
        <position position="18"/>
    </location>
</feature>
<evidence type="ECO:0000256" key="6">
    <source>
        <dbReference type="ARBA" id="ARBA00022605"/>
    </source>
</evidence>
<evidence type="ECO:0000256" key="1">
    <source>
        <dbReference type="ARBA" id="ARBA00001946"/>
    </source>
</evidence>
<dbReference type="PANTHER" id="PTHR43344:SF2">
    <property type="entry name" value="PHOSPHOSERINE PHOSPHATASE"/>
    <property type="match status" value="1"/>
</dbReference>
<evidence type="ECO:0000256" key="9">
    <source>
        <dbReference type="ARBA" id="ARBA00022842"/>
    </source>
</evidence>
<dbReference type="CDD" id="cd04309">
    <property type="entry name" value="HAD_PSP_eu"/>
    <property type="match status" value="1"/>
</dbReference>
<keyword evidence="8" id="KW-0378">Hydrolase</keyword>
<dbReference type="GO" id="GO:0006564">
    <property type="term" value="P:L-serine biosynthetic process"/>
    <property type="evidence" value="ECO:0007669"/>
    <property type="project" value="UniProtKB-KW"/>
</dbReference>
<dbReference type="EC" id="3.1.3.3" evidence="4"/>
<dbReference type="EMBL" id="OV121138">
    <property type="protein sequence ID" value="CAH0561426.1"/>
    <property type="molecule type" value="Genomic_DNA"/>
</dbReference>
<comment type="pathway">
    <text evidence="2">Amino-acid biosynthesis; L-serine biosynthesis; L-serine from 3-phospho-D-glycerate: step 3/3.</text>
</comment>
<proteinExistence type="inferred from homology"/>
<evidence type="ECO:0000313" key="14">
    <source>
        <dbReference type="Proteomes" id="UP001154078"/>
    </source>
</evidence>
<dbReference type="NCBIfam" id="TIGR01488">
    <property type="entry name" value="HAD-SF-IB"/>
    <property type="match status" value="1"/>
</dbReference>
<reference evidence="13" key="1">
    <citation type="submission" date="2021-12" db="EMBL/GenBank/DDBJ databases">
        <authorList>
            <person name="King R."/>
        </authorList>
    </citation>
    <scope>NUCLEOTIDE SEQUENCE</scope>
</reference>
<dbReference type="FunFam" id="1.10.150.210:FF:000002">
    <property type="entry name" value="Phosphoserine phosphatase"/>
    <property type="match status" value="1"/>
</dbReference>
<protein>
    <recommendedName>
        <fullName evidence="5">Phosphoserine phosphatase</fullName>
        <ecNumber evidence="4">3.1.3.3</ecNumber>
    </recommendedName>
    <alternativeName>
        <fullName evidence="11">O-phosphoserine phosphohydrolase</fullName>
    </alternativeName>
</protein>
<accession>A0A9P0BE14</accession>
<dbReference type="InterPro" id="IPR036412">
    <property type="entry name" value="HAD-like_sf"/>
</dbReference>
<dbReference type="InterPro" id="IPR004469">
    <property type="entry name" value="PSP"/>
</dbReference>
<evidence type="ECO:0000256" key="3">
    <source>
        <dbReference type="ARBA" id="ARBA00009184"/>
    </source>
</evidence>
<dbReference type="Gene3D" id="1.10.150.210">
    <property type="entry name" value="Phosphoserine phosphatase, domain 2"/>
    <property type="match status" value="1"/>
</dbReference>
<evidence type="ECO:0000256" key="11">
    <source>
        <dbReference type="ARBA" id="ARBA00031693"/>
    </source>
</evidence>
<evidence type="ECO:0000256" key="8">
    <source>
        <dbReference type="ARBA" id="ARBA00022801"/>
    </source>
</evidence>
<keyword evidence="6" id="KW-0028">Amino-acid biosynthesis</keyword>
<dbReference type="SUPFAM" id="SSF56784">
    <property type="entry name" value="HAD-like"/>
    <property type="match status" value="1"/>
</dbReference>
<evidence type="ECO:0000256" key="10">
    <source>
        <dbReference type="ARBA" id="ARBA00023299"/>
    </source>
</evidence>
<comment type="similarity">
    <text evidence="3">Belongs to the HAD-like hydrolase superfamily. SerB family.</text>
</comment>
<dbReference type="NCBIfam" id="TIGR00338">
    <property type="entry name" value="serB"/>
    <property type="match status" value="1"/>
</dbReference>